<keyword evidence="2" id="KW-0805">Transcription regulation</keyword>
<name>A0A2U2HJX8_9BURK</name>
<dbReference type="PANTHER" id="PTHR30537:SF5">
    <property type="entry name" value="HTH-TYPE TRANSCRIPTIONAL ACTIVATOR TTDR-RELATED"/>
    <property type="match status" value="1"/>
</dbReference>
<evidence type="ECO:0000256" key="2">
    <source>
        <dbReference type="ARBA" id="ARBA00023015"/>
    </source>
</evidence>
<sequence length="104" mass="11141">MDLDAIAVYVKVVEAGSFSGAARLLGMPKTTVSAKVAALEKRLGVILIQRTTRKLYVTEAGEQYFRHCANAVREIELGESALLSARDSPSGLLRVTAPVDLGHT</sequence>
<evidence type="ECO:0000256" key="1">
    <source>
        <dbReference type="ARBA" id="ARBA00009437"/>
    </source>
</evidence>
<evidence type="ECO:0000256" key="3">
    <source>
        <dbReference type="ARBA" id="ARBA00023125"/>
    </source>
</evidence>
<dbReference type="PROSITE" id="PS50931">
    <property type="entry name" value="HTH_LYSR"/>
    <property type="match status" value="1"/>
</dbReference>
<feature type="domain" description="HTH lysR-type" evidence="5">
    <location>
        <begin position="1"/>
        <end position="58"/>
    </location>
</feature>
<evidence type="ECO:0000313" key="6">
    <source>
        <dbReference type="EMBL" id="PWF47827.1"/>
    </source>
</evidence>
<dbReference type="Proteomes" id="UP000241421">
    <property type="component" value="Unassembled WGS sequence"/>
</dbReference>
<dbReference type="InterPro" id="IPR000847">
    <property type="entry name" value="LysR_HTH_N"/>
</dbReference>
<gene>
    <name evidence="6" type="ORF">C7C56_013785</name>
</gene>
<keyword evidence="7" id="KW-1185">Reference proteome</keyword>
<dbReference type="RefSeq" id="WP_106757958.1">
    <property type="nucleotide sequence ID" value="NZ_PXWF02000225.1"/>
</dbReference>
<dbReference type="SUPFAM" id="SSF46785">
    <property type="entry name" value="Winged helix' DNA-binding domain"/>
    <property type="match status" value="1"/>
</dbReference>
<keyword evidence="3" id="KW-0238">DNA-binding</keyword>
<proteinExistence type="inferred from homology"/>
<dbReference type="PANTHER" id="PTHR30537">
    <property type="entry name" value="HTH-TYPE TRANSCRIPTIONAL REGULATOR"/>
    <property type="match status" value="1"/>
</dbReference>
<dbReference type="GO" id="GO:0003700">
    <property type="term" value="F:DNA-binding transcription factor activity"/>
    <property type="evidence" value="ECO:0007669"/>
    <property type="project" value="InterPro"/>
</dbReference>
<evidence type="ECO:0000313" key="7">
    <source>
        <dbReference type="Proteomes" id="UP000241421"/>
    </source>
</evidence>
<dbReference type="AlphaFoldDB" id="A0A2U2HJX8"/>
<accession>A0A2U2HJX8</accession>
<comment type="caution">
    <text evidence="6">The sequence shown here is derived from an EMBL/GenBank/DDBJ whole genome shotgun (WGS) entry which is preliminary data.</text>
</comment>
<comment type="similarity">
    <text evidence="1">Belongs to the LysR transcriptional regulatory family.</text>
</comment>
<dbReference type="Pfam" id="PF00126">
    <property type="entry name" value="HTH_1"/>
    <property type="match status" value="1"/>
</dbReference>
<dbReference type="OrthoDB" id="9810065at2"/>
<dbReference type="GO" id="GO:0043565">
    <property type="term" value="F:sequence-specific DNA binding"/>
    <property type="evidence" value="ECO:0007669"/>
    <property type="project" value="TreeGrafter"/>
</dbReference>
<dbReference type="InterPro" id="IPR036388">
    <property type="entry name" value="WH-like_DNA-bd_sf"/>
</dbReference>
<protein>
    <recommendedName>
        <fullName evidence="5">HTH lysR-type domain-containing protein</fullName>
    </recommendedName>
</protein>
<reference evidence="6 7" key="1">
    <citation type="submission" date="2018-04" db="EMBL/GenBank/DDBJ databases">
        <title>Massilia violaceinigra sp. nov., a novel purple-pigmented bacterium isolated from Tianshan glacier, Xinjiang, China.</title>
        <authorList>
            <person name="Wang H."/>
        </authorList>
    </citation>
    <scope>NUCLEOTIDE SEQUENCE [LARGE SCALE GENOMIC DNA]</scope>
    <source>
        <strain evidence="6 7">B448-2</strain>
    </source>
</reference>
<organism evidence="6 7">
    <name type="scientific">Massilia glaciei</name>
    <dbReference type="NCBI Taxonomy" id="1524097"/>
    <lineage>
        <taxon>Bacteria</taxon>
        <taxon>Pseudomonadati</taxon>
        <taxon>Pseudomonadota</taxon>
        <taxon>Betaproteobacteria</taxon>
        <taxon>Burkholderiales</taxon>
        <taxon>Oxalobacteraceae</taxon>
        <taxon>Telluria group</taxon>
        <taxon>Massilia</taxon>
    </lineage>
</organism>
<dbReference type="FunFam" id="1.10.10.10:FF:000001">
    <property type="entry name" value="LysR family transcriptional regulator"/>
    <property type="match status" value="1"/>
</dbReference>
<dbReference type="InterPro" id="IPR036390">
    <property type="entry name" value="WH_DNA-bd_sf"/>
</dbReference>
<dbReference type="Gene3D" id="1.10.10.10">
    <property type="entry name" value="Winged helix-like DNA-binding domain superfamily/Winged helix DNA-binding domain"/>
    <property type="match status" value="1"/>
</dbReference>
<evidence type="ECO:0000259" key="5">
    <source>
        <dbReference type="PROSITE" id="PS50931"/>
    </source>
</evidence>
<evidence type="ECO:0000256" key="4">
    <source>
        <dbReference type="ARBA" id="ARBA00023163"/>
    </source>
</evidence>
<keyword evidence="4" id="KW-0804">Transcription</keyword>
<dbReference type="GO" id="GO:0006351">
    <property type="term" value="P:DNA-templated transcription"/>
    <property type="evidence" value="ECO:0007669"/>
    <property type="project" value="TreeGrafter"/>
</dbReference>
<dbReference type="EMBL" id="PXWF02000225">
    <property type="protein sequence ID" value="PWF47827.1"/>
    <property type="molecule type" value="Genomic_DNA"/>
</dbReference>
<dbReference type="InterPro" id="IPR058163">
    <property type="entry name" value="LysR-type_TF_proteobact-type"/>
</dbReference>